<sequence>MKFNVFRGNKNQAANAKRQLFEALHRRDITAINNLIERWQEILGGEKLTEVIINEVIVECDADSHCWLMQHFLGESKYQQLQQQAQNNVFHIFVNAGLEPGKDFSFGLDDEMIISDRAQQILLNQLPPEHRALFEAQVQTSSVLDPMMAIEQQLGCAFFTNLIKIASQKVQSLTNYQAAAYLGVVLAGLVKRHPALQDVDFPTKFIFQSLQGLSQERATAILNDEQTNPQFDEIVIFQDLLAAMGEFNSYRIAEAESISLKQLKELDLVWCGEHRISEIVAVMQS</sequence>
<proteinExistence type="predicted"/>
<dbReference type="Proteomes" id="UP001223520">
    <property type="component" value="Chromosome"/>
</dbReference>
<evidence type="ECO:0000313" key="2">
    <source>
        <dbReference type="Proteomes" id="UP001223520"/>
    </source>
</evidence>
<name>A0AAJ6PAR7_9CYAN</name>
<evidence type="ECO:0000313" key="1">
    <source>
        <dbReference type="EMBL" id="WGV27164.1"/>
    </source>
</evidence>
<dbReference type="KEGG" id="hbq:QI031_06635"/>
<dbReference type="AlphaFoldDB" id="A0AAJ6PAR7"/>
<dbReference type="RefSeq" id="WP_281484403.1">
    <property type="nucleotide sequence ID" value="NZ_CP124543.1"/>
</dbReference>
<dbReference type="EMBL" id="CP124543">
    <property type="protein sequence ID" value="WGV27164.1"/>
    <property type="molecule type" value="Genomic_DNA"/>
</dbReference>
<protein>
    <submittedName>
        <fullName evidence="1">Uncharacterized protein</fullName>
    </submittedName>
</protein>
<gene>
    <name evidence="1" type="ORF">QI031_06635</name>
</gene>
<reference evidence="1 2" key="1">
    <citation type="journal article" date="2023" name="Limnol Oceanogr Lett">
        <title>Environmental adaptations by the intertidal Antarctic cyanobacterium Halotia branconii CENA392 as revealed using long-read genome sequencing.</title>
        <authorList>
            <person name="Dextro R.B."/>
            <person name="Delbaje E."/>
            <person name="Freitas P.N.N."/>
            <person name="Geraldes V."/>
            <person name="Pinto E."/>
            <person name="Long P.F."/>
            <person name="Fiore M.F."/>
        </authorList>
    </citation>
    <scope>NUCLEOTIDE SEQUENCE [LARGE SCALE GENOMIC DNA]</scope>
    <source>
        <strain evidence="1 2">CENA392</strain>
    </source>
</reference>
<keyword evidence="2" id="KW-1185">Reference proteome</keyword>
<accession>A0AAJ6PAR7</accession>
<organism evidence="1 2">
    <name type="scientific">Halotia branconii CENA392</name>
    <dbReference type="NCBI Taxonomy" id="1539056"/>
    <lineage>
        <taxon>Bacteria</taxon>
        <taxon>Bacillati</taxon>
        <taxon>Cyanobacteriota</taxon>
        <taxon>Cyanophyceae</taxon>
        <taxon>Nostocales</taxon>
        <taxon>Nodulariaceae</taxon>
        <taxon>Halotia</taxon>
    </lineage>
</organism>